<dbReference type="AlphaFoldDB" id="A0AAC9JGB3"/>
<evidence type="ECO:0000256" key="1">
    <source>
        <dbReference type="SAM" id="Coils"/>
    </source>
</evidence>
<evidence type="ECO:0000313" key="3">
    <source>
        <dbReference type="EMBL" id="APD91940.1"/>
    </source>
</evidence>
<feature type="chain" id="PRO_5042190369" evidence="2">
    <location>
        <begin position="28"/>
        <end position="386"/>
    </location>
</feature>
<gene>
    <name evidence="3" type="ORF">BM524_18645</name>
</gene>
<evidence type="ECO:0000313" key="4">
    <source>
        <dbReference type="Proteomes" id="UP000182101"/>
    </source>
</evidence>
<keyword evidence="2" id="KW-0732">Signal</keyword>
<proteinExistence type="predicted"/>
<organism evidence="3 4">
    <name type="scientific">Alteromonas mediterranea</name>
    <dbReference type="NCBI Taxonomy" id="314275"/>
    <lineage>
        <taxon>Bacteria</taxon>
        <taxon>Pseudomonadati</taxon>
        <taxon>Pseudomonadota</taxon>
        <taxon>Gammaproteobacteria</taxon>
        <taxon>Alteromonadales</taxon>
        <taxon>Alteromonadaceae</taxon>
        <taxon>Alteromonas/Salinimonas group</taxon>
        <taxon>Alteromonas</taxon>
    </lineage>
</organism>
<reference evidence="3 4" key="1">
    <citation type="submission" date="2016-11" db="EMBL/GenBank/DDBJ databases">
        <title>Networking in microbes: conjugative elements and plasmids in the genus Alteromonas.</title>
        <authorList>
            <person name="Lopez-Perez M."/>
            <person name="Ramon-Marco N."/>
            <person name="Rodriguez-Valera F."/>
        </authorList>
    </citation>
    <scope>NUCLEOTIDE SEQUENCE [LARGE SCALE GENOMIC DNA]</scope>
    <source>
        <strain evidence="3 4">CP48</strain>
        <plasmid evidence="4">pamcp48-600</plasmid>
    </source>
</reference>
<dbReference type="EMBL" id="CP018025">
    <property type="protein sequence ID" value="APD91940.1"/>
    <property type="molecule type" value="Genomic_DNA"/>
</dbReference>
<feature type="signal peptide" evidence="2">
    <location>
        <begin position="1"/>
        <end position="27"/>
    </location>
</feature>
<geneLocation type="plasmid" evidence="4">
    <name>pamcp48-600</name>
</geneLocation>
<sequence>MKKTIRRKTFIAAALMSAMCTANYSFADVIKVTDDARLLQQHDAQYFSQSGLSGEEAKIIETGGADLPLSLAASLIIPENWKIESSGDYENAIISWSGGVSWPLIVRNFSEKEEIYVNLDWIKKIASIHVPGRAAFVASTTSGNQTKSLSESREAFVKAQETSFKKQERYRQQTEDQKAQFESILNQQREAQESNQELIARINESHTDAINQKNALEKALEEQRNKYAELKEKYAVIDPTLSGKDKVDPTILFKQHQEAWVLPYDDSPDYYLKGGHSDIIEYGTNATFVAREGTVHEIIQKWADQIGWYVDYRAGINHNSPYEFTLKGTFREVTTQFISLFQRSDRPLNIDYLPKLNKTVKDPKTGEVTKYHGVVVISDLNYKSGR</sequence>
<keyword evidence="1" id="KW-0175">Coiled coil</keyword>
<accession>A0AAC9JGB3</accession>
<evidence type="ECO:0000256" key="2">
    <source>
        <dbReference type="SAM" id="SignalP"/>
    </source>
</evidence>
<name>A0AAC9JGB3_9ALTE</name>
<protein>
    <submittedName>
        <fullName evidence="3">Uncharacterized protein</fullName>
    </submittedName>
</protein>
<feature type="coiled-coil region" evidence="1">
    <location>
        <begin position="171"/>
        <end position="233"/>
    </location>
</feature>
<dbReference type="RefSeq" id="WP_071960550.1">
    <property type="nucleotide sequence ID" value="NZ_CP018025.1"/>
</dbReference>
<dbReference type="Proteomes" id="UP000182101">
    <property type="component" value="Plasmid pAMCP48-600"/>
</dbReference>
<keyword evidence="3" id="KW-0614">Plasmid</keyword>